<accession>A0A1Q2HW91</accession>
<dbReference type="Proteomes" id="UP000217209">
    <property type="component" value="Chromosome"/>
</dbReference>
<evidence type="ECO:0000313" key="3">
    <source>
        <dbReference type="EMBL" id="AQQ15121.1"/>
    </source>
</evidence>
<evidence type="ECO:0000313" key="4">
    <source>
        <dbReference type="EMBL" id="AQQ16095.1"/>
    </source>
</evidence>
<dbReference type="AlphaFoldDB" id="A0A1Q2HW91"/>
<dbReference type="InterPro" id="IPR036397">
    <property type="entry name" value="RNaseH_sf"/>
</dbReference>
<dbReference type="InterPro" id="IPR012337">
    <property type="entry name" value="RNaseH-like_sf"/>
</dbReference>
<dbReference type="PANTHER" id="PTHR35004">
    <property type="entry name" value="TRANSPOSASE RV3428C-RELATED"/>
    <property type="match status" value="1"/>
</dbReference>
<dbReference type="EMBL" id="CP019688">
    <property type="protein sequence ID" value="AQQ15121.1"/>
    <property type="molecule type" value="Genomic_DNA"/>
</dbReference>
<dbReference type="EMBL" id="CP019688">
    <property type="protein sequence ID" value="AQQ16095.1"/>
    <property type="molecule type" value="Genomic_DNA"/>
</dbReference>
<name>A0A1Q2HW91_9CORY</name>
<dbReference type="KEGG" id="cgv:CGLAU_10805"/>
<dbReference type="GO" id="GO:0003676">
    <property type="term" value="F:nucleic acid binding"/>
    <property type="evidence" value="ECO:0007669"/>
    <property type="project" value="InterPro"/>
</dbReference>
<dbReference type="SUPFAM" id="SSF46689">
    <property type="entry name" value="Homeodomain-like"/>
    <property type="match status" value="1"/>
</dbReference>
<dbReference type="GO" id="GO:0015074">
    <property type="term" value="P:DNA integration"/>
    <property type="evidence" value="ECO:0007669"/>
    <property type="project" value="InterPro"/>
</dbReference>
<feature type="region of interest" description="Disordered" evidence="1">
    <location>
        <begin position="465"/>
        <end position="487"/>
    </location>
</feature>
<dbReference type="SUPFAM" id="SSF53098">
    <property type="entry name" value="Ribonuclease H-like"/>
    <property type="match status" value="1"/>
</dbReference>
<dbReference type="InterPro" id="IPR009057">
    <property type="entry name" value="Homeodomain-like_sf"/>
</dbReference>
<dbReference type="PANTHER" id="PTHR35004:SF6">
    <property type="entry name" value="TRANSPOSASE"/>
    <property type="match status" value="1"/>
</dbReference>
<dbReference type="InterPro" id="IPR001584">
    <property type="entry name" value="Integrase_cat-core"/>
</dbReference>
<keyword evidence="5" id="KW-1185">Reference proteome</keyword>
<reference evidence="3 5" key="1">
    <citation type="submission" date="2016-12" db="EMBL/GenBank/DDBJ databases">
        <authorList>
            <person name="Song W.-J."/>
            <person name="Kurnit D.M."/>
        </authorList>
    </citation>
    <scope>NUCLEOTIDE SEQUENCE [LARGE SCALE GENOMIC DNA]</scope>
    <source>
        <strain evidence="3 5">DSM 30827</strain>
    </source>
</reference>
<dbReference type="KEGG" id="cgv:CGLAU_05765"/>
<organism evidence="3 5">
    <name type="scientific">Corynebacterium glaucum</name>
    <dbReference type="NCBI Taxonomy" id="187491"/>
    <lineage>
        <taxon>Bacteria</taxon>
        <taxon>Bacillati</taxon>
        <taxon>Actinomycetota</taxon>
        <taxon>Actinomycetes</taxon>
        <taxon>Mycobacteriales</taxon>
        <taxon>Corynebacteriaceae</taxon>
        <taxon>Corynebacterium</taxon>
    </lineage>
</organism>
<protein>
    <submittedName>
        <fullName evidence="3">Integrase core domain protein</fullName>
    </submittedName>
</protein>
<proteinExistence type="predicted"/>
<sequence length="487" mass="54515">MAIPLHKRRKVADFDPVRDGKTITQFCKELGISRQTYTNIKKRVAQKGRSGILPDSTAPKNPARRFDEADKIAVVNARQHLMEQGLDYGPWSIYYSLFDSVGPDRTPSRSTIALWLHELGFVEANARKRPRSSYKRFARDFVGELWQIDGLVYRLFDHAHTHVTIYQVIDDASRFDVGTKAFALPENGTDARAALAEAFAVYGKPQEILSDNGEAFATYHRGHLSATEVWLASEGVLAIAGFAPTTQGKDERSHRTLIQFLDARHPVSLAEVNSYLVEYRQVYNERRRHQSLLVGKMHITPRQAFDTFPKAAPPTHPLDPENVWARVVTFNQAHNPQAALIATNGPGQAATSPEASTDDMAAQQGIPPTDTPTLTMPTTRSTNSWGIPDELRVSKDGVVRVLAHGLYIGLRFKNRLLYTTVTADNVAEFFTAHDGEFLFSVPLPITLSHRPPGGQININLVEGMKHRQPPQLKPNLSKPRPKRRPQR</sequence>
<dbReference type="PROSITE" id="PS50994">
    <property type="entry name" value="INTEGRASE"/>
    <property type="match status" value="1"/>
</dbReference>
<dbReference type="Pfam" id="PF13683">
    <property type="entry name" value="rve_3"/>
    <property type="match status" value="1"/>
</dbReference>
<dbReference type="RefSeq" id="WP_095659852.1">
    <property type="nucleotide sequence ID" value="NZ_CP019688.1"/>
</dbReference>
<evidence type="ECO:0000259" key="2">
    <source>
        <dbReference type="PROSITE" id="PS50994"/>
    </source>
</evidence>
<evidence type="ECO:0000256" key="1">
    <source>
        <dbReference type="SAM" id="MobiDB-lite"/>
    </source>
</evidence>
<dbReference type="Pfam" id="PF13551">
    <property type="entry name" value="HTH_29"/>
    <property type="match status" value="1"/>
</dbReference>
<gene>
    <name evidence="3" type="ORF">CGLAU_05765</name>
    <name evidence="4" type="ORF">CGLAU_10805</name>
</gene>
<dbReference type="Gene3D" id="3.30.420.10">
    <property type="entry name" value="Ribonuclease H-like superfamily/Ribonuclease H"/>
    <property type="match status" value="1"/>
</dbReference>
<dbReference type="OrthoDB" id="568335at2"/>
<feature type="domain" description="Integrase catalytic" evidence="2">
    <location>
        <begin position="126"/>
        <end position="309"/>
    </location>
</feature>
<evidence type="ECO:0000313" key="5">
    <source>
        <dbReference type="Proteomes" id="UP000217209"/>
    </source>
</evidence>